<evidence type="ECO:0000313" key="2">
    <source>
        <dbReference type="Proteomes" id="UP001152798"/>
    </source>
</evidence>
<proteinExistence type="predicted"/>
<reference evidence="1" key="1">
    <citation type="submission" date="2022-01" db="EMBL/GenBank/DDBJ databases">
        <authorList>
            <person name="King R."/>
        </authorList>
    </citation>
    <scope>NUCLEOTIDE SEQUENCE</scope>
</reference>
<gene>
    <name evidence="1" type="ORF">NEZAVI_LOCUS3687</name>
</gene>
<dbReference type="Proteomes" id="UP001152798">
    <property type="component" value="Chromosome 2"/>
</dbReference>
<dbReference type="EMBL" id="OV725078">
    <property type="protein sequence ID" value="CAH1392950.1"/>
    <property type="molecule type" value="Genomic_DNA"/>
</dbReference>
<sequence>MNVTPIKSEDIPVLSYLPCTPHSYKKNLSLKITKYINYSTKKDSFLQRGSIKFIP</sequence>
<evidence type="ECO:0000313" key="1">
    <source>
        <dbReference type="EMBL" id="CAH1392950.1"/>
    </source>
</evidence>
<protein>
    <submittedName>
        <fullName evidence="1">Uncharacterized protein</fullName>
    </submittedName>
</protein>
<organism evidence="1 2">
    <name type="scientific">Nezara viridula</name>
    <name type="common">Southern green stink bug</name>
    <name type="synonym">Cimex viridulus</name>
    <dbReference type="NCBI Taxonomy" id="85310"/>
    <lineage>
        <taxon>Eukaryota</taxon>
        <taxon>Metazoa</taxon>
        <taxon>Ecdysozoa</taxon>
        <taxon>Arthropoda</taxon>
        <taxon>Hexapoda</taxon>
        <taxon>Insecta</taxon>
        <taxon>Pterygota</taxon>
        <taxon>Neoptera</taxon>
        <taxon>Paraneoptera</taxon>
        <taxon>Hemiptera</taxon>
        <taxon>Heteroptera</taxon>
        <taxon>Panheteroptera</taxon>
        <taxon>Pentatomomorpha</taxon>
        <taxon>Pentatomoidea</taxon>
        <taxon>Pentatomidae</taxon>
        <taxon>Pentatominae</taxon>
        <taxon>Nezara</taxon>
    </lineage>
</organism>
<dbReference type="AlphaFoldDB" id="A0A9P0EAI6"/>
<name>A0A9P0EAI6_NEZVI</name>
<keyword evidence="2" id="KW-1185">Reference proteome</keyword>
<accession>A0A9P0EAI6</accession>